<keyword evidence="1 2" id="KW-0732">Signal</keyword>
<comment type="caution">
    <text evidence="3">The sequence shown here is derived from an EMBL/GenBank/DDBJ whole genome shotgun (WGS) entry which is preliminary data.</text>
</comment>
<organism evidence="3 4">
    <name type="scientific">Pseudidiomarina salinarum</name>
    <dbReference type="NCBI Taxonomy" id="435908"/>
    <lineage>
        <taxon>Bacteria</taxon>
        <taxon>Pseudomonadati</taxon>
        <taxon>Pseudomonadota</taxon>
        <taxon>Gammaproteobacteria</taxon>
        <taxon>Alteromonadales</taxon>
        <taxon>Idiomarinaceae</taxon>
        <taxon>Pseudidiomarina</taxon>
    </lineage>
</organism>
<dbReference type="OrthoDB" id="8482074at2"/>
<dbReference type="InterPro" id="IPR036700">
    <property type="entry name" value="BOBF_sf"/>
</dbReference>
<reference evidence="3 4" key="1">
    <citation type="submission" date="2014-06" db="EMBL/GenBank/DDBJ databases">
        <title>The draft genome sequence of Idiomarina salinarum ISL-52.</title>
        <authorList>
            <person name="Du J."/>
            <person name="Shao Z."/>
        </authorList>
    </citation>
    <scope>NUCLEOTIDE SEQUENCE [LARGE SCALE GENOMIC DNA]</scope>
    <source>
        <strain evidence="3 4">ISL-52</strain>
    </source>
</reference>
<protein>
    <recommendedName>
        <fullName evidence="5">DUF5666 domain-containing protein</fullName>
    </recommendedName>
</protein>
<feature type="chain" id="PRO_5001899046" description="DUF5666 domain-containing protein" evidence="2">
    <location>
        <begin position="22"/>
        <end position="210"/>
    </location>
</feature>
<keyword evidence="4" id="KW-1185">Reference proteome</keyword>
<accession>A0A094J1X6</accession>
<dbReference type="Proteomes" id="UP000054363">
    <property type="component" value="Unassembled WGS sequence"/>
</dbReference>
<proteinExistence type="predicted"/>
<evidence type="ECO:0008006" key="5">
    <source>
        <dbReference type="Google" id="ProtNLM"/>
    </source>
</evidence>
<feature type="signal peptide" evidence="2">
    <location>
        <begin position="1"/>
        <end position="21"/>
    </location>
</feature>
<gene>
    <name evidence="3" type="ORF">IDSA_05165</name>
</gene>
<evidence type="ECO:0000313" key="4">
    <source>
        <dbReference type="Proteomes" id="UP000054363"/>
    </source>
</evidence>
<dbReference type="EMBL" id="JPER01000001">
    <property type="protein sequence ID" value="KFZ32064.1"/>
    <property type="molecule type" value="Genomic_DNA"/>
</dbReference>
<evidence type="ECO:0000256" key="2">
    <source>
        <dbReference type="SAM" id="SignalP"/>
    </source>
</evidence>
<dbReference type="eggNOG" id="ENOG5032BUY">
    <property type="taxonomic scope" value="Bacteria"/>
</dbReference>
<evidence type="ECO:0000256" key="1">
    <source>
        <dbReference type="ARBA" id="ARBA00022729"/>
    </source>
</evidence>
<dbReference type="Pfam" id="PF04076">
    <property type="entry name" value="BOF"/>
    <property type="match status" value="1"/>
</dbReference>
<sequence>MYTSKLVAVISSVLLTAPAWSQNPYQQPDDTWIQISGTVESVSPDSFILNYGNGTITVEMTDADRDADAYKLLPDDKVTVSGLIDDDFFETTTIDASSVYVENIGTYFYASAIDEEDRIFAFSVPVTVSEATVRGTVSAVDPIADEFTLNTGTRLVTVEVDEMPYNPLDDEGYQQVSINDVVSVTGQIDNDLFEGQVFEADYVTTLYDHP</sequence>
<dbReference type="InterPro" id="IPR005220">
    <property type="entry name" value="CarO-like"/>
</dbReference>
<evidence type="ECO:0000313" key="3">
    <source>
        <dbReference type="EMBL" id="KFZ32064.1"/>
    </source>
</evidence>
<dbReference type="RefSeq" id="WP_034774742.1">
    <property type="nucleotide sequence ID" value="NZ_JPER01000001.1"/>
</dbReference>
<dbReference type="SUPFAM" id="SSF101756">
    <property type="entry name" value="Hypothetical protein YgiW"/>
    <property type="match status" value="1"/>
</dbReference>
<name>A0A094J1X6_9GAMM</name>
<dbReference type="AlphaFoldDB" id="A0A094J1X6"/>
<dbReference type="STRING" id="435908.IDSA_05165"/>
<dbReference type="Gene3D" id="2.40.50.200">
    <property type="entry name" value="Bacterial OB-fold"/>
    <property type="match status" value="1"/>
</dbReference>